<proteinExistence type="predicted"/>
<dbReference type="EMBL" id="CP019646">
    <property type="protein sequence ID" value="AQQ71090.1"/>
    <property type="molecule type" value="Genomic_DNA"/>
</dbReference>
<gene>
    <name evidence="1" type="ORF">SMSP2_01454</name>
</gene>
<dbReference type="AlphaFoldDB" id="A0A1Q2MEJ3"/>
<evidence type="ECO:0000313" key="1">
    <source>
        <dbReference type="EMBL" id="AQQ71090.1"/>
    </source>
</evidence>
<dbReference type="KEGG" id="pbas:SMSP2_01454"/>
<protein>
    <submittedName>
        <fullName evidence="1">Uncharacterized protein</fullName>
    </submittedName>
</protein>
<sequence>MRKSESLPDKIKYLASSSNFQTMFWLLYNISSNVRNVKLERRAYGCNLIIQLFAFNY</sequence>
<organism evidence="1 2">
    <name type="scientific">Limihaloglobus sulfuriphilus</name>
    <dbReference type="NCBI Taxonomy" id="1851148"/>
    <lineage>
        <taxon>Bacteria</taxon>
        <taxon>Pseudomonadati</taxon>
        <taxon>Planctomycetota</taxon>
        <taxon>Phycisphaerae</taxon>
        <taxon>Sedimentisphaerales</taxon>
        <taxon>Sedimentisphaeraceae</taxon>
        <taxon>Limihaloglobus</taxon>
    </lineage>
</organism>
<dbReference type="Proteomes" id="UP000188181">
    <property type="component" value="Chromosome"/>
</dbReference>
<keyword evidence="2" id="KW-1185">Reference proteome</keyword>
<name>A0A1Q2MEJ3_9BACT</name>
<evidence type="ECO:0000313" key="2">
    <source>
        <dbReference type="Proteomes" id="UP000188181"/>
    </source>
</evidence>
<accession>A0A1Q2MEJ3</accession>
<reference evidence="2" key="1">
    <citation type="submission" date="2017-02" db="EMBL/GenBank/DDBJ databases">
        <title>Comparative genomics and description of representatives of a novel lineage of planctomycetes thriving in anoxic sediments.</title>
        <authorList>
            <person name="Spring S."/>
            <person name="Bunk B."/>
            <person name="Sproer C."/>
        </authorList>
    </citation>
    <scope>NUCLEOTIDE SEQUENCE [LARGE SCALE GENOMIC DNA]</scope>
    <source>
        <strain evidence="2">SM-Chi-D1</strain>
    </source>
</reference>